<protein>
    <submittedName>
        <fullName evidence="2">CaiB/BaiF CoA-transferase family protein</fullName>
    </submittedName>
</protein>
<dbReference type="Gene3D" id="3.30.1540.10">
    <property type="entry name" value="formyl-coa transferase, domain 3"/>
    <property type="match status" value="1"/>
</dbReference>
<accession>A0ABP5EWH2</accession>
<dbReference type="PANTHER" id="PTHR48207">
    <property type="entry name" value="SUCCINATE--HYDROXYMETHYLGLUTARATE COA-TRANSFERASE"/>
    <property type="match status" value="1"/>
</dbReference>
<dbReference type="InterPro" id="IPR023606">
    <property type="entry name" value="CoA-Trfase_III_dom_1_sf"/>
</dbReference>
<comment type="caution">
    <text evidence="2">The sequence shown here is derived from an EMBL/GenBank/DDBJ whole genome shotgun (WGS) entry which is preliminary data.</text>
</comment>
<evidence type="ECO:0000313" key="2">
    <source>
        <dbReference type="EMBL" id="GAA2007790.1"/>
    </source>
</evidence>
<dbReference type="InterPro" id="IPR003673">
    <property type="entry name" value="CoA-Trfase_fam_III"/>
</dbReference>
<gene>
    <name evidence="2" type="ORF">GCM10009755_17750</name>
</gene>
<dbReference type="EMBL" id="BAAANO010000015">
    <property type="protein sequence ID" value="GAA2007790.1"/>
    <property type="molecule type" value="Genomic_DNA"/>
</dbReference>
<dbReference type="Pfam" id="PF02515">
    <property type="entry name" value="CoA_transf_3"/>
    <property type="match status" value="1"/>
</dbReference>
<keyword evidence="1" id="KW-0808">Transferase</keyword>
<dbReference type="InterPro" id="IPR044855">
    <property type="entry name" value="CoA-Trfase_III_dom3_sf"/>
</dbReference>
<dbReference type="InterPro" id="IPR050483">
    <property type="entry name" value="CoA-transferase_III_domain"/>
</dbReference>
<dbReference type="SUPFAM" id="SSF89796">
    <property type="entry name" value="CoA-transferase family III (CaiB/BaiF)"/>
    <property type="match status" value="1"/>
</dbReference>
<dbReference type="PANTHER" id="PTHR48207:SF3">
    <property type="entry name" value="SUCCINATE--HYDROXYMETHYLGLUTARATE COA-TRANSFERASE"/>
    <property type="match status" value="1"/>
</dbReference>
<evidence type="ECO:0000256" key="1">
    <source>
        <dbReference type="ARBA" id="ARBA00022679"/>
    </source>
</evidence>
<dbReference type="Gene3D" id="3.40.50.10540">
    <property type="entry name" value="Crotonobetainyl-coa:carnitine coa-transferase, domain 1"/>
    <property type="match status" value="1"/>
</dbReference>
<dbReference type="Proteomes" id="UP001500755">
    <property type="component" value="Unassembled WGS sequence"/>
</dbReference>
<keyword evidence="3" id="KW-1185">Reference proteome</keyword>
<reference evidence="3" key="1">
    <citation type="journal article" date="2019" name="Int. J. Syst. Evol. Microbiol.">
        <title>The Global Catalogue of Microorganisms (GCM) 10K type strain sequencing project: providing services to taxonomists for standard genome sequencing and annotation.</title>
        <authorList>
            <consortium name="The Broad Institute Genomics Platform"/>
            <consortium name="The Broad Institute Genome Sequencing Center for Infectious Disease"/>
            <person name="Wu L."/>
            <person name="Ma J."/>
        </authorList>
    </citation>
    <scope>NUCLEOTIDE SEQUENCE [LARGE SCALE GENOMIC DNA]</scope>
    <source>
        <strain evidence="3">JCM 14546</strain>
    </source>
</reference>
<organism evidence="2 3">
    <name type="scientific">Brevibacterium samyangense</name>
    <dbReference type="NCBI Taxonomy" id="366888"/>
    <lineage>
        <taxon>Bacteria</taxon>
        <taxon>Bacillati</taxon>
        <taxon>Actinomycetota</taxon>
        <taxon>Actinomycetes</taxon>
        <taxon>Micrococcales</taxon>
        <taxon>Brevibacteriaceae</taxon>
        <taxon>Brevibacterium</taxon>
    </lineage>
</organism>
<evidence type="ECO:0000313" key="3">
    <source>
        <dbReference type="Proteomes" id="UP001500755"/>
    </source>
</evidence>
<proteinExistence type="predicted"/>
<sequence length="404" mass="43618">MSEPNKRRYYVNDKAQELREMFGRTGNGPLAGIIVADFARVLAGPMATMMLADLGATVIKVESPGGDDTRSWTPPKRGEDATYYLSINRNKVDIVLDFRDAEDLALARELARRADVLVENFKPGGLKKYGLDYDTVAESNPTVVYSSVTGFGSHNPMPGYDLLVQGLSGFMSITGSPDGEPQRAGVAIFDVMTGLHTTIGILAALQHRSNTGEGQKVDTNLLSSALSGLANQTSAYVAGGVVPKRMGNAHPSVYPYQPFETGEGELIIACGNGTQFAVLAEACGHPEWTTDPRFAKAGDRNANREEFQPLLLEALSHRSAQEWYEVLSAAGMPCAPINTIEQGVQYAERIGLEPVVEVGDAARTIPTVRNPITLSKSPVSYDLAPPALGQDDEAVRRWLSESWD</sequence>
<name>A0ABP5EWH2_9MICO</name>